<protein>
    <submittedName>
        <fullName evidence="11">Branched-chain amino acid ABC transporter permease</fullName>
    </submittedName>
</protein>
<evidence type="ECO:0000256" key="8">
    <source>
        <dbReference type="ARBA" id="ARBA00023136"/>
    </source>
</evidence>
<comment type="similarity">
    <text evidence="9">Belongs to the binding-protein-dependent transport system permease family. LivHM subfamily.</text>
</comment>
<dbReference type="RefSeq" id="WP_186947591.1">
    <property type="nucleotide sequence ID" value="NZ_JACOGF010000005.1"/>
</dbReference>
<feature type="transmembrane region" description="Helical" evidence="10">
    <location>
        <begin position="144"/>
        <end position="168"/>
    </location>
</feature>
<evidence type="ECO:0000256" key="10">
    <source>
        <dbReference type="SAM" id="Phobius"/>
    </source>
</evidence>
<evidence type="ECO:0000256" key="9">
    <source>
        <dbReference type="ARBA" id="ARBA00037998"/>
    </source>
</evidence>
<keyword evidence="3" id="KW-1003">Cell membrane</keyword>
<evidence type="ECO:0000256" key="1">
    <source>
        <dbReference type="ARBA" id="ARBA00004651"/>
    </source>
</evidence>
<dbReference type="EMBL" id="JACOGF010000005">
    <property type="protein sequence ID" value="MBC3918348.1"/>
    <property type="molecule type" value="Genomic_DNA"/>
</dbReference>
<proteinExistence type="inferred from homology"/>
<name>A0ABR6ZR81_9BURK</name>
<dbReference type="InterPro" id="IPR052157">
    <property type="entry name" value="BCAA_transport_permease"/>
</dbReference>
<feature type="transmembrane region" description="Helical" evidence="10">
    <location>
        <begin position="67"/>
        <end position="88"/>
    </location>
</feature>
<feature type="transmembrane region" description="Helical" evidence="10">
    <location>
        <begin position="100"/>
        <end position="124"/>
    </location>
</feature>
<evidence type="ECO:0000256" key="3">
    <source>
        <dbReference type="ARBA" id="ARBA00022475"/>
    </source>
</evidence>
<evidence type="ECO:0000256" key="6">
    <source>
        <dbReference type="ARBA" id="ARBA00022970"/>
    </source>
</evidence>
<dbReference type="InterPro" id="IPR001851">
    <property type="entry name" value="ABC_transp_permease"/>
</dbReference>
<dbReference type="Proteomes" id="UP000650424">
    <property type="component" value="Unassembled WGS sequence"/>
</dbReference>
<keyword evidence="12" id="KW-1185">Reference proteome</keyword>
<accession>A0ABR6ZR81</accession>
<reference evidence="11 12" key="1">
    <citation type="submission" date="2020-08" db="EMBL/GenBank/DDBJ databases">
        <title>Novel species isolated from subtropical streams in China.</title>
        <authorList>
            <person name="Lu H."/>
        </authorList>
    </citation>
    <scope>NUCLEOTIDE SEQUENCE [LARGE SCALE GENOMIC DNA]</scope>
    <source>
        <strain evidence="11 12">CY18W</strain>
    </source>
</reference>
<gene>
    <name evidence="11" type="ORF">H8L32_12725</name>
</gene>
<keyword evidence="5 10" id="KW-0812">Transmembrane</keyword>
<evidence type="ECO:0000256" key="7">
    <source>
        <dbReference type="ARBA" id="ARBA00022989"/>
    </source>
</evidence>
<evidence type="ECO:0000313" key="11">
    <source>
        <dbReference type="EMBL" id="MBC3918348.1"/>
    </source>
</evidence>
<evidence type="ECO:0000313" key="12">
    <source>
        <dbReference type="Proteomes" id="UP000650424"/>
    </source>
</evidence>
<dbReference type="CDD" id="cd06582">
    <property type="entry name" value="TM_PBP1_LivH_like"/>
    <property type="match status" value="1"/>
</dbReference>
<feature type="transmembrane region" description="Helical" evidence="10">
    <location>
        <begin position="275"/>
        <end position="295"/>
    </location>
</feature>
<feature type="transmembrane region" description="Helical" evidence="10">
    <location>
        <begin position="12"/>
        <end position="35"/>
    </location>
</feature>
<keyword evidence="4" id="KW-0997">Cell inner membrane</keyword>
<comment type="caution">
    <text evidence="11">The sequence shown here is derived from an EMBL/GenBank/DDBJ whole genome shotgun (WGS) entry which is preliminary data.</text>
</comment>
<evidence type="ECO:0000256" key="2">
    <source>
        <dbReference type="ARBA" id="ARBA00022448"/>
    </source>
</evidence>
<keyword evidence="8 10" id="KW-0472">Membrane</keyword>
<feature type="transmembrane region" description="Helical" evidence="10">
    <location>
        <begin position="42"/>
        <end position="61"/>
    </location>
</feature>
<feature type="transmembrane region" description="Helical" evidence="10">
    <location>
        <begin position="197"/>
        <end position="217"/>
    </location>
</feature>
<dbReference type="PANTHER" id="PTHR11795:SF371">
    <property type="entry name" value="HIGH-AFFINITY BRANCHED-CHAIN AMINO ACID TRANSPORT SYSTEM PERMEASE PROTEIN LIVH"/>
    <property type="match status" value="1"/>
</dbReference>
<feature type="transmembrane region" description="Helical" evidence="10">
    <location>
        <begin position="248"/>
        <end position="269"/>
    </location>
</feature>
<dbReference type="PANTHER" id="PTHR11795">
    <property type="entry name" value="BRANCHED-CHAIN AMINO ACID TRANSPORT SYSTEM PERMEASE PROTEIN LIVH"/>
    <property type="match status" value="1"/>
</dbReference>
<keyword evidence="6" id="KW-0029">Amino-acid transport</keyword>
<comment type="subcellular location">
    <subcellularLocation>
        <location evidence="1">Cell membrane</location>
        <topology evidence="1">Multi-pass membrane protein</topology>
    </subcellularLocation>
</comment>
<keyword evidence="7 10" id="KW-1133">Transmembrane helix</keyword>
<evidence type="ECO:0000256" key="5">
    <source>
        <dbReference type="ARBA" id="ARBA00022692"/>
    </source>
</evidence>
<evidence type="ECO:0000256" key="4">
    <source>
        <dbReference type="ARBA" id="ARBA00022519"/>
    </source>
</evidence>
<organism evidence="11 12">
    <name type="scientific">Undibacterium hunanense</name>
    <dbReference type="NCBI Taxonomy" id="2762292"/>
    <lineage>
        <taxon>Bacteria</taxon>
        <taxon>Pseudomonadati</taxon>
        <taxon>Pseudomonadota</taxon>
        <taxon>Betaproteobacteria</taxon>
        <taxon>Burkholderiales</taxon>
        <taxon>Oxalobacteraceae</taxon>
        <taxon>Undibacterium</taxon>
    </lineage>
</organism>
<keyword evidence="2" id="KW-0813">Transport</keyword>
<dbReference type="Pfam" id="PF02653">
    <property type="entry name" value="BPD_transp_2"/>
    <property type="match status" value="1"/>
</dbReference>
<sequence length="309" mass="32148">MDTFIQQIINGLVLGSMYALVALGYTMVYGVLNLINFAHGDVLMVGAMAGLSVLKLLQAIAPDLPGIVKLIIAILGAIPVCIFVNVVIERVAYRKLRNAPRLAPLITAIGVSILVQTFAMMLWGRNPIPFPSVMPSTPIEVGGAVISQTQILLLLLATLAMAGLVLLVEKTKMGRAMRATAENPRVAGLMGVDSNKVIVATFAIGAALAAIAGVMWAANYSSAQFAMGFVPGLKAFSAAVLGGIGNIYGAMVGGIVLGLIESLGAGYIGDLTGGILGSHYQDIFAFVVLIIVLTLRPSGIMGERVADRA</sequence>